<feature type="transmembrane region" description="Helical" evidence="6">
    <location>
        <begin position="178"/>
        <end position="198"/>
    </location>
</feature>
<evidence type="ECO:0000256" key="6">
    <source>
        <dbReference type="SAM" id="Phobius"/>
    </source>
</evidence>
<dbReference type="EMBL" id="FNDT01000007">
    <property type="protein sequence ID" value="SDI21222.1"/>
    <property type="molecule type" value="Genomic_DNA"/>
</dbReference>
<sequence>MSCQLTVQIEAGKRLSDHTKDDDARRRELGDNAGPVEEEIEESFDRTVDEGAQRLHRTFPDVLITGFFGGIEIGIGVIAYLAVLHQTDNHLLAGLAFGAGLIALLLAKSELFTEGFLVPIAAVTAKQASLAQLGKLWGGTLVANLAGGWIFMLIAMTAFPQWAETVAGAAEHYVGAGFSWQTVCLALLGGSTITLMTRMQHGTEAMSGKLAAAVVGGFVLSGLQLFHSILDSLLIFGAIQSGAPISYSDWLGWFGYTVVFNILGGILLVTALRLVRDRKLVEREREKAN</sequence>
<keyword evidence="8" id="KW-1185">Reference proteome</keyword>
<proteinExistence type="predicted"/>
<keyword evidence="2 6" id="KW-0812">Transmembrane</keyword>
<feature type="transmembrane region" description="Helical" evidence="6">
    <location>
        <begin position="250"/>
        <end position="275"/>
    </location>
</feature>
<dbReference type="Pfam" id="PF01226">
    <property type="entry name" value="Form_Nir_trans"/>
    <property type="match status" value="1"/>
</dbReference>
<evidence type="ECO:0000256" key="1">
    <source>
        <dbReference type="ARBA" id="ARBA00004141"/>
    </source>
</evidence>
<dbReference type="STRING" id="335973.SAMN04488693_107114"/>
<evidence type="ECO:0000256" key="3">
    <source>
        <dbReference type="ARBA" id="ARBA00022989"/>
    </source>
</evidence>
<evidence type="ECO:0000256" key="4">
    <source>
        <dbReference type="ARBA" id="ARBA00023136"/>
    </source>
</evidence>
<feature type="transmembrane region" description="Helical" evidence="6">
    <location>
        <begin position="62"/>
        <end position="83"/>
    </location>
</feature>
<dbReference type="Gene3D" id="1.20.1080.10">
    <property type="entry name" value="Glycerol uptake facilitator protein"/>
    <property type="match status" value="1"/>
</dbReference>
<name>A0A1G8IQT7_9MICC</name>
<dbReference type="PANTHER" id="PTHR30520:SF2">
    <property type="entry name" value="INNER MEMBRANE PROTEIN YFDC"/>
    <property type="match status" value="1"/>
</dbReference>
<dbReference type="Proteomes" id="UP000199258">
    <property type="component" value="Unassembled WGS sequence"/>
</dbReference>
<dbReference type="GO" id="GO:0015499">
    <property type="term" value="F:formate transmembrane transporter activity"/>
    <property type="evidence" value="ECO:0007669"/>
    <property type="project" value="TreeGrafter"/>
</dbReference>
<evidence type="ECO:0000313" key="7">
    <source>
        <dbReference type="EMBL" id="SDI21222.1"/>
    </source>
</evidence>
<gene>
    <name evidence="7" type="ORF">SAMN04488693_107114</name>
</gene>
<evidence type="ECO:0000256" key="2">
    <source>
        <dbReference type="ARBA" id="ARBA00022692"/>
    </source>
</evidence>
<dbReference type="GO" id="GO:0005886">
    <property type="term" value="C:plasma membrane"/>
    <property type="evidence" value="ECO:0007669"/>
    <property type="project" value="TreeGrafter"/>
</dbReference>
<protein>
    <submittedName>
        <fullName evidence="7">Formate/nitrite transporter FocA, FNT family</fullName>
    </submittedName>
</protein>
<evidence type="ECO:0000256" key="5">
    <source>
        <dbReference type="SAM" id="MobiDB-lite"/>
    </source>
</evidence>
<organism evidence="7 8">
    <name type="scientific">Arthrobacter subterraneus</name>
    <dbReference type="NCBI Taxonomy" id="335973"/>
    <lineage>
        <taxon>Bacteria</taxon>
        <taxon>Bacillati</taxon>
        <taxon>Actinomycetota</taxon>
        <taxon>Actinomycetes</taxon>
        <taxon>Micrococcales</taxon>
        <taxon>Micrococcaceae</taxon>
        <taxon>Arthrobacter</taxon>
    </lineage>
</organism>
<keyword evidence="3 6" id="KW-1133">Transmembrane helix</keyword>
<feature type="transmembrane region" description="Helical" evidence="6">
    <location>
        <begin position="136"/>
        <end position="158"/>
    </location>
</feature>
<feature type="region of interest" description="Disordered" evidence="5">
    <location>
        <begin position="15"/>
        <end position="43"/>
    </location>
</feature>
<accession>A0A1G8IQT7</accession>
<reference evidence="7 8" key="1">
    <citation type="submission" date="2016-10" db="EMBL/GenBank/DDBJ databases">
        <authorList>
            <person name="de Groot N.N."/>
        </authorList>
    </citation>
    <scope>NUCLEOTIDE SEQUENCE [LARGE SCALE GENOMIC DNA]</scope>
    <source>
        <strain evidence="7 8">NP_1H</strain>
    </source>
</reference>
<dbReference type="InterPro" id="IPR000292">
    <property type="entry name" value="For/NO2_transpt"/>
</dbReference>
<dbReference type="InterPro" id="IPR023271">
    <property type="entry name" value="Aquaporin-like"/>
</dbReference>
<dbReference type="AlphaFoldDB" id="A0A1G8IQT7"/>
<feature type="transmembrane region" description="Helical" evidence="6">
    <location>
        <begin position="210"/>
        <end position="230"/>
    </location>
</feature>
<keyword evidence="4 6" id="KW-0472">Membrane</keyword>
<comment type="subcellular location">
    <subcellularLocation>
        <location evidence="1">Membrane</location>
        <topology evidence="1">Multi-pass membrane protein</topology>
    </subcellularLocation>
</comment>
<evidence type="ECO:0000313" key="8">
    <source>
        <dbReference type="Proteomes" id="UP000199258"/>
    </source>
</evidence>
<dbReference type="PANTHER" id="PTHR30520">
    <property type="entry name" value="FORMATE TRANSPORTER-RELATED"/>
    <property type="match status" value="1"/>
</dbReference>
<feature type="compositionally biased region" description="Basic and acidic residues" evidence="5">
    <location>
        <begin position="15"/>
        <end position="30"/>
    </location>
</feature>